<accession>A0A2A2KSH6</accession>
<evidence type="ECO:0000313" key="3">
    <source>
        <dbReference type="Proteomes" id="UP000218231"/>
    </source>
</evidence>
<dbReference type="AlphaFoldDB" id="A0A2A2KSH6"/>
<dbReference type="OrthoDB" id="414418at2759"/>
<dbReference type="SUPFAM" id="SSF53254">
    <property type="entry name" value="Phosphoglycerate mutase-like"/>
    <property type="match status" value="1"/>
</dbReference>
<dbReference type="GO" id="GO:0016791">
    <property type="term" value="F:phosphatase activity"/>
    <property type="evidence" value="ECO:0007669"/>
    <property type="project" value="UniProtKB-ARBA"/>
</dbReference>
<dbReference type="InterPro" id="IPR051710">
    <property type="entry name" value="Phosphatase_SH3-domain"/>
</dbReference>
<dbReference type="STRING" id="2018661.A0A2A2KSH6"/>
<protein>
    <submittedName>
        <fullName evidence="2">Uncharacterized protein</fullName>
    </submittedName>
</protein>
<sequence length="225" mass="25827">MCTLDSPITENGYEKSMQKGQEMAENGIEVDHVFTSPSLRCIQTADGLLKGLGPKGVIHMNIEYGLYEWVFFFDSIPKWMSLKELDENDFCVNMNYEPILKENEIKPKGRIEDYYERSFYVMQEILKKCPTGNIMVVAHGPSLDGCVRQLTGGTPQNIADFYRRLNEIGNVYLACRQMIQSKDGKIRLVENKQNLDVPQDTFGAMTEEKIKKVVEYYEKHIGKSD</sequence>
<comment type="caution">
    <text evidence="2">The sequence shown here is derived from an EMBL/GenBank/DDBJ whole genome shotgun (WGS) entry which is preliminary data.</text>
</comment>
<reference evidence="2 3" key="1">
    <citation type="journal article" date="2017" name="Curr. Biol.">
        <title>Genome architecture and evolution of a unichromosomal asexual nematode.</title>
        <authorList>
            <person name="Fradin H."/>
            <person name="Zegar C."/>
            <person name="Gutwein M."/>
            <person name="Lucas J."/>
            <person name="Kovtun M."/>
            <person name="Corcoran D."/>
            <person name="Baugh L.R."/>
            <person name="Kiontke K."/>
            <person name="Gunsalus K."/>
            <person name="Fitch D.H."/>
            <person name="Piano F."/>
        </authorList>
    </citation>
    <scope>NUCLEOTIDE SEQUENCE [LARGE SCALE GENOMIC DNA]</scope>
    <source>
        <strain evidence="2">PF1309</strain>
    </source>
</reference>
<dbReference type="PANTHER" id="PTHR16469">
    <property type="entry name" value="UBIQUITIN-ASSOCIATED AND SH3 DOMAIN-CONTAINING BA-RELATED"/>
    <property type="match status" value="1"/>
</dbReference>
<evidence type="ECO:0000313" key="2">
    <source>
        <dbReference type="EMBL" id="PAV76753.1"/>
    </source>
</evidence>
<dbReference type="Gene3D" id="3.40.50.1240">
    <property type="entry name" value="Phosphoglycerate mutase-like"/>
    <property type="match status" value="1"/>
</dbReference>
<dbReference type="InterPro" id="IPR013078">
    <property type="entry name" value="His_Pase_superF_clade-1"/>
</dbReference>
<dbReference type="CDD" id="cd07067">
    <property type="entry name" value="HP_PGM_like"/>
    <property type="match status" value="1"/>
</dbReference>
<organism evidence="2 3">
    <name type="scientific">Diploscapter pachys</name>
    <dbReference type="NCBI Taxonomy" id="2018661"/>
    <lineage>
        <taxon>Eukaryota</taxon>
        <taxon>Metazoa</taxon>
        <taxon>Ecdysozoa</taxon>
        <taxon>Nematoda</taxon>
        <taxon>Chromadorea</taxon>
        <taxon>Rhabditida</taxon>
        <taxon>Rhabditina</taxon>
        <taxon>Rhabditomorpha</taxon>
        <taxon>Rhabditoidea</taxon>
        <taxon>Rhabditidae</taxon>
        <taxon>Diploscapter</taxon>
    </lineage>
</organism>
<proteinExistence type="predicted"/>
<dbReference type="PANTHER" id="PTHR16469:SF27">
    <property type="entry name" value="UBIQUITIN-ASSOCIATED AND SH3 DOMAIN-CONTAINING BA-RELATED"/>
    <property type="match status" value="1"/>
</dbReference>
<evidence type="ECO:0000256" key="1">
    <source>
        <dbReference type="PIRSR" id="PIRSR613078-2"/>
    </source>
</evidence>
<dbReference type="Proteomes" id="UP000218231">
    <property type="component" value="Unassembled WGS sequence"/>
</dbReference>
<dbReference type="Pfam" id="PF00300">
    <property type="entry name" value="His_Phos_1"/>
    <property type="match status" value="1"/>
</dbReference>
<feature type="binding site" evidence="1">
    <location>
        <position position="40"/>
    </location>
    <ligand>
        <name>substrate</name>
    </ligand>
</feature>
<keyword evidence="3" id="KW-1185">Reference proteome</keyword>
<dbReference type="InterPro" id="IPR029033">
    <property type="entry name" value="His_PPase_superfam"/>
</dbReference>
<name>A0A2A2KSH6_9BILA</name>
<dbReference type="EMBL" id="LIAE01007823">
    <property type="protein sequence ID" value="PAV76753.1"/>
    <property type="molecule type" value="Genomic_DNA"/>
</dbReference>
<gene>
    <name evidence="2" type="ORF">WR25_17685</name>
</gene>